<dbReference type="AlphaFoldDB" id="A0A511WNN0"/>
<dbReference type="InterPro" id="IPR016181">
    <property type="entry name" value="Acyl_CoA_acyltransferase"/>
</dbReference>
<protein>
    <recommendedName>
        <fullName evidence="1">N-acetyltransferase domain-containing protein</fullName>
    </recommendedName>
</protein>
<sequence>MFDLDLLENKRKIKLMPLVKKENVEYEIENEKYEIERNGRVLSIIERSDEVLILYRTLYDVPEHEESSIHLKLSIITSKGRYVPNPLLYAHFLNSKTIALADVQVHDQIENNGYGKILLEGLIQIAHEYKVADINGFLAARDNFNKLKHFYSKVGFTVDGTNINWTRKTL</sequence>
<evidence type="ECO:0000313" key="2">
    <source>
        <dbReference type="EMBL" id="GEN52657.1"/>
    </source>
</evidence>
<dbReference type="Proteomes" id="UP000321886">
    <property type="component" value="Unassembled WGS sequence"/>
</dbReference>
<dbReference type="PROSITE" id="PS51186">
    <property type="entry name" value="GNAT"/>
    <property type="match status" value="1"/>
</dbReference>
<accession>A0A511WNN0</accession>
<dbReference type="InterPro" id="IPR000182">
    <property type="entry name" value="GNAT_dom"/>
</dbReference>
<keyword evidence="3" id="KW-1185">Reference proteome</keyword>
<evidence type="ECO:0000313" key="3">
    <source>
        <dbReference type="Proteomes" id="UP000321886"/>
    </source>
</evidence>
<comment type="caution">
    <text evidence="2">The sequence shown here is derived from an EMBL/GenBank/DDBJ whole genome shotgun (WGS) entry which is preliminary data.</text>
</comment>
<gene>
    <name evidence="2" type="ORF">HFA01_09190</name>
</gene>
<reference evidence="2 3" key="1">
    <citation type="submission" date="2019-07" db="EMBL/GenBank/DDBJ databases">
        <title>Whole genome shotgun sequence of Halobacillus faecis NBRC 103569.</title>
        <authorList>
            <person name="Hosoyama A."/>
            <person name="Uohara A."/>
            <person name="Ohji S."/>
            <person name="Ichikawa N."/>
        </authorList>
    </citation>
    <scope>NUCLEOTIDE SEQUENCE [LARGE SCALE GENOMIC DNA]</scope>
    <source>
        <strain evidence="2 3">NBRC 103569</strain>
    </source>
</reference>
<name>A0A511WNN0_9BACI</name>
<dbReference type="OrthoDB" id="2233009at2"/>
<dbReference type="SUPFAM" id="SSF55729">
    <property type="entry name" value="Acyl-CoA N-acyltransferases (Nat)"/>
    <property type="match status" value="1"/>
</dbReference>
<dbReference type="EMBL" id="BJYD01000006">
    <property type="protein sequence ID" value="GEN52657.1"/>
    <property type="molecule type" value="Genomic_DNA"/>
</dbReference>
<feature type="domain" description="N-acetyltransferase" evidence="1">
    <location>
        <begin position="2"/>
        <end position="170"/>
    </location>
</feature>
<dbReference type="Pfam" id="PF00583">
    <property type="entry name" value="Acetyltransf_1"/>
    <property type="match status" value="1"/>
</dbReference>
<proteinExistence type="predicted"/>
<dbReference type="Gene3D" id="3.40.630.30">
    <property type="match status" value="1"/>
</dbReference>
<evidence type="ECO:0000259" key="1">
    <source>
        <dbReference type="PROSITE" id="PS51186"/>
    </source>
</evidence>
<dbReference type="GO" id="GO:0016747">
    <property type="term" value="F:acyltransferase activity, transferring groups other than amino-acyl groups"/>
    <property type="evidence" value="ECO:0007669"/>
    <property type="project" value="InterPro"/>
</dbReference>
<organism evidence="2 3">
    <name type="scientific">Halobacillus faecis</name>
    <dbReference type="NCBI Taxonomy" id="360184"/>
    <lineage>
        <taxon>Bacteria</taxon>
        <taxon>Bacillati</taxon>
        <taxon>Bacillota</taxon>
        <taxon>Bacilli</taxon>
        <taxon>Bacillales</taxon>
        <taxon>Bacillaceae</taxon>
        <taxon>Halobacillus</taxon>
    </lineage>
</organism>
<dbReference type="RefSeq" id="WP_146813651.1">
    <property type="nucleotide sequence ID" value="NZ_BJYD01000006.1"/>
</dbReference>